<organism evidence="2 3">
    <name type="scientific">Solea senegalensis</name>
    <name type="common">Senegalese sole</name>
    <dbReference type="NCBI Taxonomy" id="28829"/>
    <lineage>
        <taxon>Eukaryota</taxon>
        <taxon>Metazoa</taxon>
        <taxon>Chordata</taxon>
        <taxon>Craniata</taxon>
        <taxon>Vertebrata</taxon>
        <taxon>Euteleostomi</taxon>
        <taxon>Actinopterygii</taxon>
        <taxon>Neopterygii</taxon>
        <taxon>Teleostei</taxon>
        <taxon>Neoteleostei</taxon>
        <taxon>Acanthomorphata</taxon>
        <taxon>Carangaria</taxon>
        <taxon>Pleuronectiformes</taxon>
        <taxon>Pleuronectoidei</taxon>
        <taxon>Soleidae</taxon>
        <taxon>Solea</taxon>
    </lineage>
</organism>
<dbReference type="Proteomes" id="UP000693946">
    <property type="component" value="Linkage Group LG11"/>
</dbReference>
<evidence type="ECO:0000256" key="1">
    <source>
        <dbReference type="SAM" id="MobiDB-lite"/>
    </source>
</evidence>
<evidence type="ECO:0000313" key="3">
    <source>
        <dbReference type="Proteomes" id="UP000693946"/>
    </source>
</evidence>
<evidence type="ECO:0000313" key="2">
    <source>
        <dbReference type="EMBL" id="KAG7519421.1"/>
    </source>
</evidence>
<dbReference type="EMBL" id="JAGKHQ010000003">
    <property type="protein sequence ID" value="KAG7519423.1"/>
    <property type="molecule type" value="Genomic_DNA"/>
</dbReference>
<feature type="compositionally biased region" description="Basic and acidic residues" evidence="1">
    <location>
        <begin position="178"/>
        <end position="187"/>
    </location>
</feature>
<comment type="caution">
    <text evidence="2">The sequence shown here is derived from an EMBL/GenBank/DDBJ whole genome shotgun (WGS) entry which is preliminary data.</text>
</comment>
<keyword evidence="3" id="KW-1185">Reference proteome</keyword>
<proteinExistence type="predicted"/>
<reference evidence="2 3" key="1">
    <citation type="journal article" date="2021" name="Sci. Rep.">
        <title>Chromosome anchoring in Senegalese sole (Solea senegalensis) reveals sex-associated markers and genome rearrangements in flatfish.</title>
        <authorList>
            <person name="Guerrero-Cozar I."/>
            <person name="Gomez-Garrido J."/>
            <person name="Berbel C."/>
            <person name="Martinez-Blanch J.F."/>
            <person name="Alioto T."/>
            <person name="Claros M.G."/>
            <person name="Gagnaire P.A."/>
            <person name="Manchado M."/>
        </authorList>
    </citation>
    <scope>NUCLEOTIDE SEQUENCE [LARGE SCALE GENOMIC DNA]</scope>
    <source>
        <strain evidence="2">Sse05_10M</strain>
    </source>
</reference>
<accession>A0AAV6SS16</accession>
<feature type="region of interest" description="Disordered" evidence="1">
    <location>
        <begin position="138"/>
        <end position="232"/>
    </location>
</feature>
<name>A0AAV6SS16_SOLSE</name>
<reference evidence="2" key="2">
    <citation type="submission" date="2021-03" db="EMBL/GenBank/DDBJ databases">
        <authorList>
            <person name="Guerrero-Cozar I."/>
            <person name="Gomez-Garrido J."/>
            <person name="Berbel C."/>
            <person name="Martinez-Blanch J.F."/>
            <person name="Alioto T."/>
            <person name="Claros M.G."/>
            <person name="Gagnaire P.A."/>
            <person name="Manchado M."/>
        </authorList>
    </citation>
    <scope>NUCLEOTIDE SEQUENCE</scope>
    <source>
        <strain evidence="2">Sse05_10M</strain>
        <tissue evidence="2">Blood</tissue>
    </source>
</reference>
<feature type="compositionally biased region" description="Low complexity" evidence="1">
    <location>
        <begin position="142"/>
        <end position="157"/>
    </location>
</feature>
<gene>
    <name evidence="2" type="ORF">JOB18_008517</name>
</gene>
<dbReference type="EMBL" id="JAGKHQ010000003">
    <property type="protein sequence ID" value="KAG7519420.1"/>
    <property type="molecule type" value="Genomic_DNA"/>
</dbReference>
<protein>
    <submittedName>
        <fullName evidence="2">Uncharacterized protein</fullName>
    </submittedName>
</protein>
<feature type="region of interest" description="Disordered" evidence="1">
    <location>
        <begin position="244"/>
        <end position="291"/>
    </location>
</feature>
<feature type="compositionally biased region" description="Basic and acidic residues" evidence="1">
    <location>
        <begin position="201"/>
        <end position="216"/>
    </location>
</feature>
<dbReference type="EMBL" id="JAGKHQ010000003">
    <property type="protein sequence ID" value="KAG7519421.1"/>
    <property type="molecule type" value="Genomic_DNA"/>
</dbReference>
<sequence length="327" mass="35309">MDSVNRLEVYIPVEAEVKNIPLCSLPSKVLRKMGLPLTDIQGFKNLSSSPEGIWICPAVVRRKGHKQASPSLLASQVQMTPGPLRMSFVSSNKAAYKVLRQISGTDLEASLPQGSAPQTYGSAVVIYRGHIYLSMRKHDPSLSDGSSAPSTSSSSSSKRQKKQLQNENRRKKKKKRSSCKDSEKDDVSSTASARPVPLATHGEHSVDSRRHTDARGQQETQETSSSSSSSSAGRLLVLLKNPVGFEPVGGSSDRHECETQDLDGGDAESSSSSSSQSGARTEPLSVARGSASLAKEYDDLAQEEKIAKMKARLRQNEAAFNNLHSAR</sequence>
<dbReference type="AlphaFoldDB" id="A0AAV6SS16"/>